<evidence type="ECO:0000313" key="4">
    <source>
        <dbReference type="Proteomes" id="UP001183610"/>
    </source>
</evidence>
<feature type="region of interest" description="Disordered" evidence="1">
    <location>
        <begin position="210"/>
        <end position="238"/>
    </location>
</feature>
<evidence type="ECO:0000256" key="1">
    <source>
        <dbReference type="SAM" id="MobiDB-lite"/>
    </source>
</evidence>
<feature type="transmembrane region" description="Helical" evidence="2">
    <location>
        <begin position="80"/>
        <end position="99"/>
    </location>
</feature>
<feature type="transmembrane region" description="Helical" evidence="2">
    <location>
        <begin position="137"/>
        <end position="155"/>
    </location>
</feature>
<protein>
    <submittedName>
        <fullName evidence="3">Protein transporter Sec31</fullName>
    </submittedName>
</protein>
<evidence type="ECO:0000313" key="3">
    <source>
        <dbReference type="EMBL" id="MDT0409932.1"/>
    </source>
</evidence>
<keyword evidence="4" id="KW-1185">Reference proteome</keyword>
<proteinExistence type="predicted"/>
<dbReference type="Proteomes" id="UP001183610">
    <property type="component" value="Unassembled WGS sequence"/>
</dbReference>
<name>A0ABU2QZN9_9ACTN</name>
<feature type="compositionally biased region" description="Acidic residues" evidence="1">
    <location>
        <begin position="225"/>
        <end position="236"/>
    </location>
</feature>
<keyword evidence="2" id="KW-1133">Transmembrane helix</keyword>
<dbReference type="EMBL" id="JAVRET010000024">
    <property type="protein sequence ID" value="MDT0409932.1"/>
    <property type="molecule type" value="Genomic_DNA"/>
</dbReference>
<comment type="caution">
    <text evidence="3">The sequence shown here is derived from an EMBL/GenBank/DDBJ whole genome shotgun (WGS) entry which is preliminary data.</text>
</comment>
<feature type="transmembrane region" description="Helical" evidence="2">
    <location>
        <begin position="111"/>
        <end position="131"/>
    </location>
</feature>
<gene>
    <name evidence="3" type="ORF">RM698_12825</name>
</gene>
<keyword evidence="2" id="KW-0472">Membrane</keyword>
<feature type="compositionally biased region" description="Low complexity" evidence="1">
    <location>
        <begin position="210"/>
        <end position="220"/>
    </location>
</feature>
<accession>A0ABU2QZN9</accession>
<evidence type="ECO:0000256" key="2">
    <source>
        <dbReference type="SAM" id="Phobius"/>
    </source>
</evidence>
<organism evidence="3 4">
    <name type="scientific">Streptomyces evansiae</name>
    <dbReference type="NCBI Taxonomy" id="3075535"/>
    <lineage>
        <taxon>Bacteria</taxon>
        <taxon>Bacillati</taxon>
        <taxon>Actinomycetota</taxon>
        <taxon>Actinomycetes</taxon>
        <taxon>Kitasatosporales</taxon>
        <taxon>Streptomycetaceae</taxon>
        <taxon>Streptomyces</taxon>
    </lineage>
</organism>
<sequence>MKTRTVQRSRLVPHTVDGRTELVLDRYEEEQPAPPRDLDHAVLNAVTGGATLLVAISVAWSTVSIGDLLARTVPMPSLGYGAALAFDVAWIMCMALEWLSRYDAARARLYVWAGHAALAVAVAAVVTHGIVEDQVAGGVLAAAVSVLAKATWALVMRQHAKVLDPLTEQWVDKQRAKAGAQLAMVPVRRQLARMQAAVAAETAALDTAQARARAEQAQADADPDRPDDEADDEDDNVLPLVGKRLTVKDAVRTAVDSGLDDADAVLRYVRTAADPNVKSETVARYLRAARIAG</sequence>
<reference evidence="4" key="1">
    <citation type="submission" date="2023-07" db="EMBL/GenBank/DDBJ databases">
        <title>30 novel species of actinomycetes from the DSMZ collection.</title>
        <authorList>
            <person name="Nouioui I."/>
        </authorList>
    </citation>
    <scope>NUCLEOTIDE SEQUENCE [LARGE SCALE GENOMIC DNA]</scope>
    <source>
        <strain evidence="4">DSM 41979</strain>
    </source>
</reference>
<keyword evidence="2" id="KW-0812">Transmembrane</keyword>
<feature type="transmembrane region" description="Helical" evidence="2">
    <location>
        <begin position="41"/>
        <end position="60"/>
    </location>
</feature>
<dbReference type="RefSeq" id="WP_010264142.1">
    <property type="nucleotide sequence ID" value="NZ_JAVRET010000024.1"/>
</dbReference>